<dbReference type="Pfam" id="PF05147">
    <property type="entry name" value="LANC_like"/>
    <property type="match status" value="1"/>
</dbReference>
<dbReference type="PANTHER" id="PTHR12736:SF7">
    <property type="entry name" value="LANC-LIKE PROTEIN 3"/>
    <property type="match status" value="1"/>
</dbReference>
<organism evidence="2 3">
    <name type="scientific">Neolewinella marina</name>
    <dbReference type="NCBI Taxonomy" id="438751"/>
    <lineage>
        <taxon>Bacteria</taxon>
        <taxon>Pseudomonadati</taxon>
        <taxon>Bacteroidota</taxon>
        <taxon>Saprospiria</taxon>
        <taxon>Saprospirales</taxon>
        <taxon>Lewinellaceae</taxon>
        <taxon>Neolewinella</taxon>
    </lineage>
</organism>
<evidence type="ECO:0000313" key="3">
    <source>
        <dbReference type="Proteomes" id="UP000226437"/>
    </source>
</evidence>
<reference evidence="2 3" key="1">
    <citation type="submission" date="2017-10" db="EMBL/GenBank/DDBJ databases">
        <title>The draft genome sequence of Lewinella marina KCTC 32374.</title>
        <authorList>
            <person name="Wang K."/>
        </authorList>
    </citation>
    <scope>NUCLEOTIDE SEQUENCE [LARGE SCALE GENOMIC DNA]</scope>
    <source>
        <strain evidence="2 3">MKG-38</strain>
    </source>
</reference>
<dbReference type="EMBL" id="PDLO01000004">
    <property type="protein sequence ID" value="PHK98314.1"/>
    <property type="molecule type" value="Genomic_DNA"/>
</dbReference>
<evidence type="ECO:0008006" key="4">
    <source>
        <dbReference type="Google" id="ProtNLM"/>
    </source>
</evidence>
<evidence type="ECO:0000313" key="2">
    <source>
        <dbReference type="EMBL" id="PHK98314.1"/>
    </source>
</evidence>
<evidence type="ECO:0000256" key="1">
    <source>
        <dbReference type="PIRSR" id="PIRSR607822-1"/>
    </source>
</evidence>
<sequence length="402" mass="43919">MLTIASSPLLTPLNYLVDDIEQDGIADAKRIIWLETQNAFDPEIGVIGPDLYTGMAGMAITYLNAYRVGGRRHHRKIAKHCLHYALDHADDIAPEHRPGFYNGWAGLLYAAVYGHSVLWDEVLRARAEDLLQRLAALPVGQEYDLMTGAAGTVLATALVAPVLGEPAKRVGLSAAEGLHEAAIRHPDSGAVSWKTAGDQLPLTGLSHGNAGIGWALCELHAATDETWLEELAGQAFRYERQYFDTDAGNWYDLRHYASADTLRHTPPPCETAWCHGAGGIALSRLRAYEITGDRDYLSELTVAARTLSSAVAGEHPERELPSCLCHGLVGNLDILLTLRRRALPELSFLEDTPRYEPDLVAFATDRRRRSIDPGLFLGLGGMAHYLMRLANPGIPPVLLPAL</sequence>
<protein>
    <recommendedName>
        <fullName evidence="4">Lanthionine synthetase</fullName>
    </recommendedName>
</protein>
<dbReference type="Proteomes" id="UP000226437">
    <property type="component" value="Unassembled WGS sequence"/>
</dbReference>
<dbReference type="GO" id="GO:0005975">
    <property type="term" value="P:carbohydrate metabolic process"/>
    <property type="evidence" value="ECO:0007669"/>
    <property type="project" value="InterPro"/>
</dbReference>
<dbReference type="GO" id="GO:0046872">
    <property type="term" value="F:metal ion binding"/>
    <property type="evidence" value="ECO:0007669"/>
    <property type="project" value="UniProtKB-KW"/>
</dbReference>
<dbReference type="InterPro" id="IPR012341">
    <property type="entry name" value="6hp_glycosidase-like_sf"/>
</dbReference>
<keyword evidence="3" id="KW-1185">Reference proteome</keyword>
<dbReference type="SUPFAM" id="SSF158745">
    <property type="entry name" value="LanC-like"/>
    <property type="match status" value="1"/>
</dbReference>
<keyword evidence="1" id="KW-0862">Zinc</keyword>
<dbReference type="PANTHER" id="PTHR12736">
    <property type="entry name" value="LANC-LIKE PROTEIN"/>
    <property type="match status" value="1"/>
</dbReference>
<proteinExistence type="predicted"/>
<dbReference type="PRINTS" id="PR01955">
    <property type="entry name" value="LANCFRANKIA"/>
</dbReference>
<dbReference type="InterPro" id="IPR007822">
    <property type="entry name" value="LANC-like"/>
</dbReference>
<accession>A0A2G0CEB3</accession>
<feature type="binding site" evidence="1">
    <location>
        <position position="325"/>
    </location>
    <ligand>
        <name>Zn(2+)</name>
        <dbReference type="ChEBI" id="CHEBI:29105"/>
    </ligand>
</feature>
<keyword evidence="1" id="KW-0479">Metal-binding</keyword>
<name>A0A2G0CEB3_9BACT</name>
<dbReference type="OrthoDB" id="9148343at2"/>
<feature type="binding site" evidence="1">
    <location>
        <position position="274"/>
    </location>
    <ligand>
        <name>Zn(2+)</name>
        <dbReference type="ChEBI" id="CHEBI:29105"/>
    </ligand>
</feature>
<dbReference type="GO" id="GO:0031179">
    <property type="term" value="P:peptide modification"/>
    <property type="evidence" value="ECO:0007669"/>
    <property type="project" value="InterPro"/>
</dbReference>
<comment type="caution">
    <text evidence="2">The sequence shown here is derived from an EMBL/GenBank/DDBJ whole genome shotgun (WGS) entry which is preliminary data.</text>
</comment>
<dbReference type="RefSeq" id="WP_099106700.1">
    <property type="nucleotide sequence ID" value="NZ_JAATJF010000004.1"/>
</dbReference>
<gene>
    <name evidence="2" type="ORF">CGL56_11470</name>
</gene>
<dbReference type="GO" id="GO:0005886">
    <property type="term" value="C:plasma membrane"/>
    <property type="evidence" value="ECO:0007669"/>
    <property type="project" value="TreeGrafter"/>
</dbReference>
<dbReference type="PRINTS" id="PR01950">
    <property type="entry name" value="LANCSUPER"/>
</dbReference>
<dbReference type="SMART" id="SM01260">
    <property type="entry name" value="LANC_like"/>
    <property type="match status" value="1"/>
</dbReference>
<dbReference type="Gene3D" id="1.50.10.10">
    <property type="match status" value="1"/>
</dbReference>
<dbReference type="AlphaFoldDB" id="A0A2G0CEB3"/>
<feature type="binding site" evidence="1">
    <location>
        <position position="326"/>
    </location>
    <ligand>
        <name>Zn(2+)</name>
        <dbReference type="ChEBI" id="CHEBI:29105"/>
    </ligand>
</feature>